<evidence type="ECO:0000256" key="5">
    <source>
        <dbReference type="SAM" id="MobiDB-lite"/>
    </source>
</evidence>
<evidence type="ECO:0000256" key="2">
    <source>
        <dbReference type="ARBA" id="ARBA00007801"/>
    </source>
</evidence>
<feature type="region of interest" description="Disordered" evidence="5">
    <location>
        <begin position="375"/>
        <end position="398"/>
    </location>
</feature>
<evidence type="ECO:0000313" key="7">
    <source>
        <dbReference type="EMBL" id="USQ95598.1"/>
    </source>
</evidence>
<dbReference type="Gene3D" id="3.50.50.60">
    <property type="entry name" value="FAD/NAD(P)-binding domain"/>
    <property type="match status" value="1"/>
</dbReference>
<name>A0ABY4ZSA1_9CAUL</name>
<dbReference type="NCBIfam" id="NF004832">
    <property type="entry name" value="PRK06184.1"/>
    <property type="match status" value="1"/>
</dbReference>
<dbReference type="EMBL" id="CP096040">
    <property type="protein sequence ID" value="USQ95598.1"/>
    <property type="molecule type" value="Genomic_DNA"/>
</dbReference>
<comment type="similarity">
    <text evidence="2">Belongs to the PheA/TfdB FAD monooxygenase family.</text>
</comment>
<dbReference type="PRINTS" id="PR00420">
    <property type="entry name" value="RNGMNOXGNASE"/>
</dbReference>
<dbReference type="SUPFAM" id="SSF52833">
    <property type="entry name" value="Thioredoxin-like"/>
    <property type="match status" value="1"/>
</dbReference>
<evidence type="ECO:0000256" key="1">
    <source>
        <dbReference type="ARBA" id="ARBA00001974"/>
    </source>
</evidence>
<comment type="cofactor">
    <cofactor evidence="1">
        <name>FAD</name>
        <dbReference type="ChEBI" id="CHEBI:57692"/>
    </cofactor>
</comment>
<protein>
    <submittedName>
        <fullName evidence="7">FAD-dependent oxidoreductase</fullName>
    </submittedName>
</protein>
<dbReference type="Proteomes" id="UP001057520">
    <property type="component" value="Chromosome"/>
</dbReference>
<feature type="domain" description="FAD-binding" evidence="6">
    <location>
        <begin position="7"/>
        <end position="341"/>
    </location>
</feature>
<sequence length="489" mass="52121">MTDSLTTDVLICGAGPAGLTLAIDLARRGVAFRLIDKAERPFQGSRGKGIQPRSLEVFEDLGVLAPMRAAGGPYPPVRNYGPDGTFEETAIGEGATPSPAEPYAAPLMLPQFLTETILRQRLAELDHAPEYGAELAGIDQDAEGVTATLTDGRAIHARWLVGADGGRSFVRHALNIDFPGKTMPGQAMVADTRLTGLSREAWHVFGTRETAQVSFCPLAGTDLFQIQGHAPADGEAGLTPEGLNALIRERTGRDDIVVQAVFWASVYGLNARLAERYRVGRVLLAGDAAHIHPPTGGQGLNTSIQDAYNLGWKLAAVLARAPERLIDTYEAERRPIAAGVLGLSTDLLAKAMTRDGMKRGREARQLDLGYQGSTLSMDLGRTPTLSAGDRAPDAPGHDPSGAPLRLFECLKGPHWTLLTYEAETPLAPRDGLMVVRIGADLIDDARHFRGAYGAKAGDLFLIRPDGYLAAVARADDAPALEAYLANVGL</sequence>
<dbReference type="SUPFAM" id="SSF51905">
    <property type="entry name" value="FAD/NAD(P)-binding domain"/>
    <property type="match status" value="1"/>
</dbReference>
<evidence type="ECO:0000313" key="8">
    <source>
        <dbReference type="Proteomes" id="UP001057520"/>
    </source>
</evidence>
<organism evidence="7 8">
    <name type="scientific">Caulobacter segnis</name>
    <dbReference type="NCBI Taxonomy" id="88688"/>
    <lineage>
        <taxon>Bacteria</taxon>
        <taxon>Pseudomonadati</taxon>
        <taxon>Pseudomonadota</taxon>
        <taxon>Alphaproteobacteria</taxon>
        <taxon>Caulobacterales</taxon>
        <taxon>Caulobacteraceae</taxon>
        <taxon>Caulobacter</taxon>
    </lineage>
</organism>
<accession>A0ABY4ZSA1</accession>
<dbReference type="Gene3D" id="3.40.30.120">
    <property type="match status" value="1"/>
</dbReference>
<dbReference type="InterPro" id="IPR036249">
    <property type="entry name" value="Thioredoxin-like_sf"/>
</dbReference>
<keyword evidence="3" id="KW-0285">Flavoprotein</keyword>
<dbReference type="PANTHER" id="PTHR43004:SF19">
    <property type="entry name" value="BINDING MONOOXYGENASE, PUTATIVE (JCVI)-RELATED"/>
    <property type="match status" value="1"/>
</dbReference>
<keyword evidence="4" id="KW-0274">FAD</keyword>
<dbReference type="InterPro" id="IPR002938">
    <property type="entry name" value="FAD-bd"/>
</dbReference>
<dbReference type="InterPro" id="IPR036188">
    <property type="entry name" value="FAD/NAD-bd_sf"/>
</dbReference>
<evidence type="ECO:0000256" key="3">
    <source>
        <dbReference type="ARBA" id="ARBA00022630"/>
    </source>
</evidence>
<keyword evidence="8" id="KW-1185">Reference proteome</keyword>
<dbReference type="InterPro" id="IPR050641">
    <property type="entry name" value="RIFMO-like"/>
</dbReference>
<reference evidence="7 8" key="1">
    <citation type="submission" date="2022-04" db="EMBL/GenBank/DDBJ databases">
        <title>Genome sequence of soybean root-associated Caulobacter segnis RL271.</title>
        <authorList>
            <person name="Longley R."/>
            <person name="Bonito G."/>
            <person name="Trigodet F."/>
            <person name="Crosson S."/>
            <person name="Fiebig A."/>
        </authorList>
    </citation>
    <scope>NUCLEOTIDE SEQUENCE [LARGE SCALE GENOMIC DNA]</scope>
    <source>
        <strain evidence="7 8">RL271</strain>
    </source>
</reference>
<dbReference type="PANTHER" id="PTHR43004">
    <property type="entry name" value="TRK SYSTEM POTASSIUM UPTAKE PROTEIN"/>
    <property type="match status" value="1"/>
</dbReference>
<dbReference type="Gene3D" id="3.30.70.2450">
    <property type="match status" value="1"/>
</dbReference>
<evidence type="ECO:0000259" key="6">
    <source>
        <dbReference type="Pfam" id="PF01494"/>
    </source>
</evidence>
<proteinExistence type="inferred from homology"/>
<dbReference type="Pfam" id="PF01494">
    <property type="entry name" value="FAD_binding_3"/>
    <property type="match status" value="1"/>
</dbReference>
<evidence type="ECO:0000256" key="4">
    <source>
        <dbReference type="ARBA" id="ARBA00022827"/>
    </source>
</evidence>
<gene>
    <name evidence="7" type="ORF">MZV50_24150</name>
</gene>